<protein>
    <submittedName>
        <fullName evidence="2">Uncharacterized protein</fullName>
    </submittedName>
</protein>
<keyword evidence="1" id="KW-0472">Membrane</keyword>
<feature type="transmembrane region" description="Helical" evidence="1">
    <location>
        <begin position="40"/>
        <end position="59"/>
    </location>
</feature>
<feature type="transmembrane region" description="Helical" evidence="1">
    <location>
        <begin position="7"/>
        <end position="28"/>
    </location>
</feature>
<dbReference type="RefSeq" id="WP_250593307.1">
    <property type="nucleotide sequence ID" value="NZ_JAMLJM010000010.1"/>
</dbReference>
<keyword evidence="1" id="KW-0812">Transmembrane</keyword>
<feature type="transmembrane region" description="Helical" evidence="1">
    <location>
        <begin position="100"/>
        <end position="118"/>
    </location>
</feature>
<evidence type="ECO:0000313" key="2">
    <source>
        <dbReference type="EMBL" id="MCL9809913.1"/>
    </source>
</evidence>
<sequence>MFKTIAPILVAGFVVYVIEKILFSVLNIDTSTFQLSLEKTHILMLLLSILVTIVLNLVFKKNKELVGMTFLLITSVKVAIIYFIGSHFIMEVDGSSTEKWNFYGLFIFYLFLETFHTAKKLNQTSFS</sequence>
<gene>
    <name evidence="2" type="ORF">NAT50_11150</name>
</gene>
<dbReference type="Proteomes" id="UP001317191">
    <property type="component" value="Unassembled WGS sequence"/>
</dbReference>
<name>A0ABT0TR01_9FLAO</name>
<keyword evidence="1" id="KW-1133">Transmembrane helix</keyword>
<dbReference type="EMBL" id="JAMLJM010000010">
    <property type="protein sequence ID" value="MCL9809913.1"/>
    <property type="molecule type" value="Genomic_DNA"/>
</dbReference>
<accession>A0ABT0TR01</accession>
<feature type="transmembrane region" description="Helical" evidence="1">
    <location>
        <begin position="66"/>
        <end position="88"/>
    </location>
</feature>
<reference evidence="2 3" key="1">
    <citation type="submission" date="2022-05" db="EMBL/GenBank/DDBJ databases">
        <title>Flavobacterium sp., isolated from activated sludge.</title>
        <authorList>
            <person name="Ran Q."/>
        </authorList>
    </citation>
    <scope>NUCLEOTIDE SEQUENCE [LARGE SCALE GENOMIC DNA]</scope>
    <source>
        <strain evidence="2 3">HXWNR70</strain>
    </source>
</reference>
<proteinExistence type="predicted"/>
<comment type="caution">
    <text evidence="2">The sequence shown here is derived from an EMBL/GenBank/DDBJ whole genome shotgun (WGS) entry which is preliminary data.</text>
</comment>
<keyword evidence="3" id="KW-1185">Reference proteome</keyword>
<evidence type="ECO:0000256" key="1">
    <source>
        <dbReference type="SAM" id="Phobius"/>
    </source>
</evidence>
<evidence type="ECO:0000313" key="3">
    <source>
        <dbReference type="Proteomes" id="UP001317191"/>
    </source>
</evidence>
<organism evidence="2 3">
    <name type="scientific">Flavobacterium luminosum</name>
    <dbReference type="NCBI Taxonomy" id="2949086"/>
    <lineage>
        <taxon>Bacteria</taxon>
        <taxon>Pseudomonadati</taxon>
        <taxon>Bacteroidota</taxon>
        <taxon>Flavobacteriia</taxon>
        <taxon>Flavobacteriales</taxon>
        <taxon>Flavobacteriaceae</taxon>
        <taxon>Flavobacterium</taxon>
    </lineage>
</organism>